<evidence type="ECO:0000259" key="4">
    <source>
        <dbReference type="PROSITE" id="PS50943"/>
    </source>
</evidence>
<name>A0A1C0TYB1_9GAMM</name>
<dbReference type="CDD" id="cd00093">
    <property type="entry name" value="HTH_XRE"/>
    <property type="match status" value="1"/>
</dbReference>
<dbReference type="InterPro" id="IPR052359">
    <property type="entry name" value="HTH-type_reg/antitoxin"/>
</dbReference>
<keyword evidence="1" id="KW-0805">Transcription regulation</keyword>
<dbReference type="PROSITE" id="PS50943">
    <property type="entry name" value="HTH_CROC1"/>
    <property type="match status" value="1"/>
</dbReference>
<dbReference type="STRING" id="286156.Ppb6_04154"/>
<dbReference type="InterPro" id="IPR001387">
    <property type="entry name" value="Cro/C1-type_HTH"/>
</dbReference>
<dbReference type="PANTHER" id="PTHR36511:SF3">
    <property type="entry name" value="ANTITOXIN HIGA-2"/>
    <property type="match status" value="1"/>
</dbReference>
<reference evidence="5 6" key="1">
    <citation type="submission" date="2015-12" db="EMBL/GenBank/DDBJ databases">
        <title>Genome comparisons provide insights into the role of secondary metabolites in the pathogenic phase of the Photorhabdus life cycle.</title>
        <authorList>
            <person name="Tobias N.J."/>
            <person name="Mishra B."/>
            <person name="Gupta D.K."/>
            <person name="Thines M."/>
            <person name="Stinear T.P."/>
            <person name="Bode H.B."/>
        </authorList>
    </citation>
    <scope>NUCLEOTIDE SEQUENCE [LARGE SCALE GENOMIC DNA]</scope>
    <source>
        <strain evidence="5 6">PB68.1</strain>
    </source>
</reference>
<accession>A0A1C0TYB1</accession>
<dbReference type="AlphaFoldDB" id="A0A1C0TYB1"/>
<evidence type="ECO:0000256" key="1">
    <source>
        <dbReference type="ARBA" id="ARBA00023015"/>
    </source>
</evidence>
<dbReference type="Gene3D" id="1.10.260.40">
    <property type="entry name" value="lambda repressor-like DNA-binding domains"/>
    <property type="match status" value="1"/>
</dbReference>
<gene>
    <name evidence="5" type="primary">higA-2_2</name>
    <name evidence="5" type="ORF">Ppb6_04154</name>
</gene>
<comment type="caution">
    <text evidence="5">The sequence shown here is derived from an EMBL/GenBank/DDBJ whole genome shotgun (WGS) entry which is preliminary data.</text>
</comment>
<dbReference type="InterPro" id="IPR010982">
    <property type="entry name" value="Lambda_DNA-bd_dom_sf"/>
</dbReference>
<keyword evidence="6" id="KW-1185">Reference proteome</keyword>
<evidence type="ECO:0000313" key="5">
    <source>
        <dbReference type="EMBL" id="OCQ50665.1"/>
    </source>
</evidence>
<evidence type="ECO:0000256" key="2">
    <source>
        <dbReference type="ARBA" id="ARBA00023125"/>
    </source>
</evidence>
<keyword evidence="2" id="KW-0238">DNA-binding</keyword>
<dbReference type="PANTHER" id="PTHR36511">
    <property type="entry name" value="MERR FAMILY BACTERIAL REGULATORY PROTEIN"/>
    <property type="match status" value="1"/>
</dbReference>
<dbReference type="EMBL" id="LOMY01000192">
    <property type="protein sequence ID" value="OCQ50665.1"/>
    <property type="molecule type" value="Genomic_DNA"/>
</dbReference>
<evidence type="ECO:0000313" key="6">
    <source>
        <dbReference type="Proteomes" id="UP000093476"/>
    </source>
</evidence>
<dbReference type="PATRIC" id="fig|286156.4.peg.4771"/>
<dbReference type="Proteomes" id="UP000093476">
    <property type="component" value="Unassembled WGS sequence"/>
</dbReference>
<organism evidence="5 6">
    <name type="scientific">Photorhabdus australis subsp. thailandensis</name>
    <dbReference type="NCBI Taxonomy" id="2805096"/>
    <lineage>
        <taxon>Bacteria</taxon>
        <taxon>Pseudomonadati</taxon>
        <taxon>Pseudomonadota</taxon>
        <taxon>Gammaproteobacteria</taxon>
        <taxon>Enterobacterales</taxon>
        <taxon>Morganellaceae</taxon>
        <taxon>Photorhabdus</taxon>
    </lineage>
</organism>
<protein>
    <submittedName>
        <fullName evidence="5">Antitoxin igA-2</fullName>
    </submittedName>
</protein>
<dbReference type="Pfam" id="PF15731">
    <property type="entry name" value="MqsA_antitoxin"/>
    <property type="match status" value="1"/>
</dbReference>
<evidence type="ECO:0000256" key="3">
    <source>
        <dbReference type="ARBA" id="ARBA00023163"/>
    </source>
</evidence>
<sequence>MSRDLFAELNEGMKAWEEAHKGKLTLKTHKRVLKNDIAINPDELKSIRSKLNISQAVFAQYLHTGETTYQNWEQGRAKPNKQAVLLIKMVERHPQALEFLASLT</sequence>
<dbReference type="RefSeq" id="WP_065824683.1">
    <property type="nucleotide sequence ID" value="NZ_CAWMQZ010000192.1"/>
</dbReference>
<proteinExistence type="predicted"/>
<dbReference type="GO" id="GO:0003677">
    <property type="term" value="F:DNA binding"/>
    <property type="evidence" value="ECO:0007669"/>
    <property type="project" value="UniProtKB-KW"/>
</dbReference>
<dbReference type="InterPro" id="IPR032758">
    <property type="entry name" value="MqsA/HigA-2"/>
</dbReference>
<keyword evidence="3" id="KW-0804">Transcription</keyword>
<feature type="domain" description="HTH cro/C1-type" evidence="4">
    <location>
        <begin position="44"/>
        <end position="87"/>
    </location>
</feature>
<dbReference type="SUPFAM" id="SSF47413">
    <property type="entry name" value="lambda repressor-like DNA-binding domains"/>
    <property type="match status" value="1"/>
</dbReference>